<dbReference type="SUPFAM" id="SSF52540">
    <property type="entry name" value="P-loop containing nucleoside triphosphate hydrolases"/>
    <property type="match status" value="1"/>
</dbReference>
<accession>A0A953T5G9</accession>
<dbReference type="Pfam" id="PF12705">
    <property type="entry name" value="PDDEXK_1"/>
    <property type="match status" value="1"/>
</dbReference>
<sequence length="912" mass="101340">MRPPTQYPVVQASNLGMHAARNVFVLTVNNRLARRLIQLLSQQQSARGQSVAEMPEVMPWSGWVTHQLTRASFEEFLTPYSRLLDGFEAQLLWAQVIEQLEGDNALLDVYQAAAMALGADQLIQEWQIDVFAYEYTEEYARFLQWRDAYRERLHALDALDTSSALTRLVQYVENGLPLPEQIVLAGFTEISPRMRTLLEALVARGVVVSTLLEDVPQESVVTRVQAASTQAEWLAAANWARAQLDAQPDGRFAIVAVSLDAQAAFARRVLETSLSDVNGARAHAFNVAVARPLSDWAACRAALAWLRTFVLMKEQFGAAPVDLGAALLSGHCIGHSVEQGARAMIDAGWRQWQVSRVSLAAWTTAIEPLHQLSPAWQRAWQDWQALPRTMALHRWSVVFRASLATLGFPGRGTQSSAMYQVLEAIDGLLERFESLSTLFSSIPSSEALSILSRLSRTTMFQPQRDPGARLDVLGLLEAEGGQWDGVWILGLTDEVLPAATKPNPLIPMAALRRAQAPRATPEREIQWAHQIFANLCKVAPIVTVSAPRLDGERALRPSPLIQSLIPTEMLDDPMIEPFVGGRISGLEVWQDDKGPPLEAGEKVTGGVSVLETQSINPLWAFFRHRLGLKGLPAYGELPQMALRGKFLHRVMERVWETLQDQDSLKLAIAQGTLSLRLDQIVEAVAATELSAYDTTLRELETKRAIRLVSEWLLLEANRAPFVVQEIEQKRQLNVKGLVLDVRLDRLDHLVSTDSSDRVTRLAVIDYKTGQSLSGVLKDWESIRPVNLQVPVYAAILDTQTASGDEARNHISALMLVRLHAKGCAAVGLAEQDDLELKGLKTLAEAKYQDADWPLLLSRLRAVIEMLAQEFVQGEALNQTWKTANLEYCDLLPLLRYYDQSEEDAQGGSDDDV</sequence>
<evidence type="ECO:0000259" key="1">
    <source>
        <dbReference type="Pfam" id="PF12705"/>
    </source>
</evidence>
<protein>
    <submittedName>
        <fullName evidence="2">PD-(D/E)XK nuclease family protein</fullName>
    </submittedName>
</protein>
<feature type="domain" description="PD-(D/E)XK endonuclease-like" evidence="1">
    <location>
        <begin position="607"/>
        <end position="872"/>
    </location>
</feature>
<organism evidence="2 3">
    <name type="scientific">Zwartia hollandica</name>
    <dbReference type="NCBI Taxonomy" id="324606"/>
    <lineage>
        <taxon>Bacteria</taxon>
        <taxon>Pseudomonadati</taxon>
        <taxon>Pseudomonadota</taxon>
        <taxon>Betaproteobacteria</taxon>
        <taxon>Burkholderiales</taxon>
        <taxon>Alcaligenaceae</taxon>
        <taxon>Zwartia</taxon>
    </lineage>
</organism>
<dbReference type="Proteomes" id="UP000739565">
    <property type="component" value="Unassembled WGS sequence"/>
</dbReference>
<reference evidence="2" key="1">
    <citation type="submission" date="2021-07" db="EMBL/GenBank/DDBJ databases">
        <title>New genus and species of the family Alcaligenaceae.</title>
        <authorList>
            <person name="Hahn M.W."/>
        </authorList>
    </citation>
    <scope>NUCLEOTIDE SEQUENCE</scope>
    <source>
        <strain evidence="2">LF4-65</strain>
    </source>
</reference>
<comment type="caution">
    <text evidence="2">The sequence shown here is derived from an EMBL/GenBank/DDBJ whole genome shotgun (WGS) entry which is preliminary data.</text>
</comment>
<evidence type="ECO:0000313" key="3">
    <source>
        <dbReference type="Proteomes" id="UP000739565"/>
    </source>
</evidence>
<dbReference type="InterPro" id="IPR019925">
    <property type="entry name" value="DNA_repair_protein_predicted"/>
</dbReference>
<dbReference type="InterPro" id="IPR038726">
    <property type="entry name" value="PDDEXK_AddAB-type"/>
</dbReference>
<dbReference type="InterPro" id="IPR027417">
    <property type="entry name" value="P-loop_NTPase"/>
</dbReference>
<keyword evidence="3" id="KW-1185">Reference proteome</keyword>
<dbReference type="AlphaFoldDB" id="A0A953T5G9"/>
<dbReference type="RefSeq" id="WP_259661279.1">
    <property type="nucleotide sequence ID" value="NZ_JAHXRI010000007.1"/>
</dbReference>
<dbReference type="EMBL" id="JAHXRI010000007">
    <property type="protein sequence ID" value="MBZ1350872.1"/>
    <property type="molecule type" value="Genomic_DNA"/>
</dbReference>
<gene>
    <name evidence="2" type="ORF">KZZ10_09475</name>
</gene>
<proteinExistence type="predicted"/>
<name>A0A953T5G9_9BURK</name>
<dbReference type="NCBIfam" id="TIGR03623">
    <property type="entry name" value="probable DNA repair protein"/>
    <property type="match status" value="1"/>
</dbReference>
<evidence type="ECO:0000313" key="2">
    <source>
        <dbReference type="EMBL" id="MBZ1350872.1"/>
    </source>
</evidence>